<proteinExistence type="predicted"/>
<protein>
    <submittedName>
        <fullName evidence="1">Uncharacterized protein</fullName>
    </submittedName>
</protein>
<dbReference type="EMBL" id="KV923499">
    <property type="protein sequence ID" value="PIO40637.1"/>
    <property type="molecule type" value="Genomic_DNA"/>
</dbReference>
<dbReference type="AlphaFoldDB" id="A0A2G9SKD8"/>
<accession>A0A2G9SKD8</accession>
<reference evidence="1" key="1">
    <citation type="submission" date="2017-08" db="EMBL/GenBank/DDBJ databases">
        <title>Assembly of the North American Bullfrog Genome.</title>
        <authorList>
            <person name="Warren R.L."/>
            <person name="Vandervalk B.P."/>
            <person name="Kucuk E."/>
            <person name="Birol I."/>
            <person name="Helbing C."/>
            <person name="Pandoh P."/>
            <person name="Behsaz B."/>
            <person name="Mohamadi H."/>
            <person name="Chu J."/>
            <person name="Jackman S."/>
            <person name="Hammond S.A."/>
            <person name="Veldhoen N."/>
            <person name="Kirk H."/>
            <person name="Zhao Y."/>
            <person name="Coope R."/>
            <person name="Pleasance S."/>
            <person name="Moore R."/>
            <person name="Holt R."/>
        </authorList>
    </citation>
    <scope>NUCLEOTIDE SEQUENCE</scope>
    <source>
        <strain evidence="1">Bruno</strain>
        <tissue evidence="1">Liver</tissue>
    </source>
</reference>
<name>A0A2G9SKD8_AQUCT</name>
<organism evidence="1">
    <name type="scientific">Aquarana catesbeiana</name>
    <name type="common">American bullfrog</name>
    <name type="synonym">Rana catesbeiana</name>
    <dbReference type="NCBI Taxonomy" id="8400"/>
    <lineage>
        <taxon>Eukaryota</taxon>
        <taxon>Metazoa</taxon>
        <taxon>Chordata</taxon>
        <taxon>Craniata</taxon>
        <taxon>Vertebrata</taxon>
        <taxon>Euteleostomi</taxon>
        <taxon>Amphibia</taxon>
        <taxon>Batrachia</taxon>
        <taxon>Anura</taxon>
        <taxon>Neobatrachia</taxon>
        <taxon>Ranoidea</taxon>
        <taxon>Ranidae</taxon>
        <taxon>Aquarana</taxon>
    </lineage>
</organism>
<sequence length="67" mass="7606">MDYGPGRRLTPNGMIFVMSILLFSSIRHRAEKTLTFWSVCSTAPENNIATQCLLLHSSHLQRFAVCH</sequence>
<evidence type="ECO:0000313" key="1">
    <source>
        <dbReference type="EMBL" id="PIO40637.1"/>
    </source>
</evidence>
<gene>
    <name evidence="1" type="ORF">AB205_0094310</name>
</gene>